<dbReference type="EMBL" id="AAWL01000002">
    <property type="protein sequence ID" value="EAX48517.1"/>
    <property type="molecule type" value="Genomic_DNA"/>
</dbReference>
<evidence type="ECO:0000259" key="1">
    <source>
        <dbReference type="Pfam" id="PF06094"/>
    </source>
</evidence>
<comment type="caution">
    <text evidence="2">The sequence shown here is derived from an EMBL/GenBank/DDBJ whole genome shotgun (WGS) entry which is preliminary data.</text>
</comment>
<dbReference type="Gene3D" id="3.10.490.10">
    <property type="entry name" value="Gamma-glutamyl cyclotransferase-like"/>
    <property type="match status" value="1"/>
</dbReference>
<reference evidence="2 3" key="2">
    <citation type="submission" date="2007-01" db="EMBL/GenBank/DDBJ databases">
        <title>Sequencing of the draft genome and assembly of Thermosinus carboxydivorans Nor1.</title>
        <authorList>
            <consortium name="US DOE Joint Genome Institute (JGI-PGF)"/>
            <person name="Copeland A."/>
            <person name="Lucas S."/>
            <person name="Lapidus A."/>
            <person name="Barry K."/>
            <person name="Glavina del Rio T."/>
            <person name="Dalin E."/>
            <person name="Tice H."/>
            <person name="Bruce D."/>
            <person name="Pitluck S."/>
            <person name="Richardson P."/>
        </authorList>
    </citation>
    <scope>NUCLEOTIDE SEQUENCE [LARGE SCALE GENOMIC DNA]</scope>
    <source>
        <strain evidence="2 3">Nor1</strain>
    </source>
</reference>
<dbReference type="Pfam" id="PF06094">
    <property type="entry name" value="GGACT"/>
    <property type="match status" value="1"/>
</dbReference>
<dbReference type="CDD" id="cd06661">
    <property type="entry name" value="GGCT_like"/>
    <property type="match status" value="1"/>
</dbReference>
<reference evidence="2 3" key="1">
    <citation type="submission" date="2007-01" db="EMBL/GenBank/DDBJ databases">
        <title>Annotation of the draft genome assembly of Thermosinus carboxydivorans Nor1.</title>
        <authorList>
            <consortium name="US DOE Joint Genome Institute (JGI-ORNL)"/>
            <person name="Larimer F."/>
            <person name="Land M."/>
            <person name="Hauser L."/>
        </authorList>
    </citation>
    <scope>NUCLEOTIDE SEQUENCE [LARGE SCALE GENOMIC DNA]</scope>
    <source>
        <strain evidence="2 3">Nor1</strain>
    </source>
</reference>
<accession>A1HMM7</accession>
<dbReference type="InterPro" id="IPR009288">
    <property type="entry name" value="AIG2-like_dom"/>
</dbReference>
<proteinExistence type="predicted"/>
<dbReference type="SUPFAM" id="SSF110857">
    <property type="entry name" value="Gamma-glutamyl cyclotransferase-like"/>
    <property type="match status" value="1"/>
</dbReference>
<sequence length="144" mass="16105">MIKHVFVYGTLMSGLANHHVLKPYIKAIEPAKTAGRIYHLPYGYPAYCDDDGNGEVTGELVELKDIDQALVSLDQLEDYFGPGCANNLYDRIVRPVIAADGRIVDAYIYAWHDRESLAVLGELVPGGDWREYIRNVSAPPWRLG</sequence>
<protein>
    <recommendedName>
        <fullName evidence="1">Gamma-glutamylcyclotransferase AIG2-like domain-containing protein</fullName>
    </recommendedName>
</protein>
<gene>
    <name evidence="2" type="ORF">TcarDRAFT_1989</name>
</gene>
<keyword evidence="3" id="KW-1185">Reference proteome</keyword>
<feature type="domain" description="Gamma-glutamylcyclotransferase AIG2-like" evidence="1">
    <location>
        <begin position="5"/>
        <end position="130"/>
    </location>
</feature>
<dbReference type="InterPro" id="IPR013024">
    <property type="entry name" value="GGCT-like"/>
</dbReference>
<evidence type="ECO:0000313" key="2">
    <source>
        <dbReference type="EMBL" id="EAX48517.1"/>
    </source>
</evidence>
<dbReference type="Proteomes" id="UP000005139">
    <property type="component" value="Unassembled WGS sequence"/>
</dbReference>
<name>A1HMM7_9FIRM</name>
<dbReference type="eggNOG" id="COG2105">
    <property type="taxonomic scope" value="Bacteria"/>
</dbReference>
<dbReference type="AlphaFoldDB" id="A1HMM7"/>
<evidence type="ECO:0000313" key="3">
    <source>
        <dbReference type="Proteomes" id="UP000005139"/>
    </source>
</evidence>
<organism evidence="2 3">
    <name type="scientific">Thermosinus carboxydivorans Nor1</name>
    <dbReference type="NCBI Taxonomy" id="401526"/>
    <lineage>
        <taxon>Bacteria</taxon>
        <taxon>Bacillati</taxon>
        <taxon>Bacillota</taxon>
        <taxon>Negativicutes</taxon>
        <taxon>Selenomonadales</taxon>
        <taxon>Sporomusaceae</taxon>
        <taxon>Thermosinus</taxon>
    </lineage>
</organism>
<dbReference type="OrthoDB" id="158990at2"/>
<dbReference type="InterPro" id="IPR036568">
    <property type="entry name" value="GGCT-like_sf"/>
</dbReference>
<dbReference type="RefSeq" id="WP_007288289.1">
    <property type="nucleotide sequence ID" value="NZ_AAWL01000002.1"/>
</dbReference>